<name>A0AAP3G9E7_BRELA</name>
<reference evidence="1" key="1">
    <citation type="submission" date="2022-09" db="EMBL/GenBank/DDBJ databases">
        <title>Genome analysis and characterization of larvicidal activity of Brevibacillus strains.</title>
        <authorList>
            <person name="Patrusheva E.V."/>
            <person name="Izotova A.O."/>
            <person name="Toshchakov S.V."/>
            <person name="Sineoky S.P."/>
        </authorList>
    </citation>
    <scope>NUCLEOTIDE SEQUENCE</scope>
    <source>
        <strain evidence="1">VKPM_B-13247</strain>
    </source>
</reference>
<evidence type="ECO:0000313" key="2">
    <source>
        <dbReference type="Proteomes" id="UP001077662"/>
    </source>
</evidence>
<dbReference type="AlphaFoldDB" id="A0AAP3G9E7"/>
<sequence length="118" mass="12811">MFKLDDFANGALTEKFNNEAQRVLENIADPNTDPKKARTITLTVTLKADENRELAMVDINTKASLAPAKGVQTKIIMDRDSKGKVVGAELKSGAVGQAYITDDGDIADDRGNKVVQFK</sequence>
<comment type="caution">
    <text evidence="1">The sequence shown here is derived from an EMBL/GenBank/DDBJ whole genome shotgun (WGS) entry which is preliminary data.</text>
</comment>
<accession>A0AAP3G9E7</accession>
<organism evidence="1 2">
    <name type="scientific">Brevibacillus laterosporus</name>
    <name type="common">Bacillus laterosporus</name>
    <dbReference type="NCBI Taxonomy" id="1465"/>
    <lineage>
        <taxon>Bacteria</taxon>
        <taxon>Bacillati</taxon>
        <taxon>Bacillota</taxon>
        <taxon>Bacilli</taxon>
        <taxon>Bacillales</taxon>
        <taxon>Paenibacillaceae</taxon>
        <taxon>Brevibacillus</taxon>
    </lineage>
</organism>
<proteinExistence type="predicted"/>
<protein>
    <submittedName>
        <fullName evidence="1">Replication terminator protein</fullName>
    </submittedName>
</protein>
<dbReference type="RefSeq" id="WP_258432856.1">
    <property type="nucleotide sequence ID" value="NZ_JANSGW010000003.1"/>
</dbReference>
<evidence type="ECO:0000313" key="1">
    <source>
        <dbReference type="EMBL" id="MCZ0805877.1"/>
    </source>
</evidence>
<dbReference type="EMBL" id="JAPTNE010000003">
    <property type="protein sequence ID" value="MCZ0805877.1"/>
    <property type="molecule type" value="Genomic_DNA"/>
</dbReference>
<dbReference type="Proteomes" id="UP001077662">
    <property type="component" value="Unassembled WGS sequence"/>
</dbReference>
<gene>
    <name evidence="1" type="ORF">O0554_02935</name>
</gene>